<dbReference type="Proteomes" id="UP000790347">
    <property type="component" value="Unassembled WGS sequence"/>
</dbReference>
<evidence type="ECO:0000313" key="8">
    <source>
        <dbReference type="Proteomes" id="UP000790347"/>
    </source>
</evidence>
<sequence>MELLEILGYMMAMILVYKSIVFITGLLLVNYGRKIGLGVKYISDNGEFAVISGATGSIGREFTQEFASMGYNLVLIARNVQKLDRLEQQIRKKYNTMKHVIKIAVDVTKPESYEKLRKQLAEVNPIVVLVNCTSCCPEPEKFWKSSVSKHDLIMINVMAPLIIMDILMPRFVQQNRGIVINVGSQAGDFRFPKYSTFSACKSFMHTLTETVATECNNSNVYVQTVKPCFIANTRNSQPTFFRIPSRLVAYSALMTVGFESSHYGHWKHRLSGLIFNTMIFIFGHRCTTFITGLFLPTYIQTIAGRDHKRTPSSMKIDVTPSPLTPSSPVSSLDAIGSGSSAGNTSEEPSDMVIDFNQIKSVKKYAPTPSPLVNVYDQQSNNKDVLFKLTPPPLMVKSTATKSPQSPKLHNSKTVSNESAEDHHLKNVKMTCKISHPQQPIIVDTQEMKTKNHLPAKTYRSNIDDDNKSQLHNGHPSEIQQDQTIKIKTTKIISTFSSSSATDNVGGGNGFGSEKTITTKNNNNNNKKQTQKSDNIKKSELN</sequence>
<keyword evidence="3" id="KW-0560">Oxidoreductase</keyword>
<dbReference type="PANTHER" id="PTHR43086:SF2">
    <property type="entry name" value="HYDROXYSTEROID DEHYDROGENASE-LIKE PROTEIN 1"/>
    <property type="match status" value="1"/>
</dbReference>
<reference evidence="7" key="2">
    <citation type="journal article" date="2022" name="Res Sq">
        <title>Comparative Genomics Reveals Insights into the Divergent Evolution of Astigmatic Mites and Household Pest Adaptations.</title>
        <authorList>
            <person name="Xiong Q."/>
            <person name="Wan A.T.-Y."/>
            <person name="Liu X.-Y."/>
            <person name="Fung C.S.-H."/>
            <person name="Xiao X."/>
            <person name="Malainual N."/>
            <person name="Hou J."/>
            <person name="Wang L."/>
            <person name="Wang M."/>
            <person name="Yang K."/>
            <person name="Cui Y."/>
            <person name="Leung E."/>
            <person name="Nong W."/>
            <person name="Shin S.-K."/>
            <person name="Au S."/>
            <person name="Jeong K.Y."/>
            <person name="Chew F.T."/>
            <person name="Hui J."/>
            <person name="Leung T.F."/>
            <person name="Tungtrongchitr A."/>
            <person name="Zhong N."/>
            <person name="Liu Z."/>
            <person name="Tsui S."/>
        </authorList>
    </citation>
    <scope>NUCLEOTIDE SEQUENCE</scope>
    <source>
        <strain evidence="7">Derf</strain>
        <tissue evidence="7">Whole organism</tissue>
    </source>
</reference>
<feature type="compositionally biased region" description="Polar residues" evidence="5">
    <location>
        <begin position="397"/>
        <end position="417"/>
    </location>
</feature>
<evidence type="ECO:0000256" key="5">
    <source>
        <dbReference type="SAM" id="MobiDB-lite"/>
    </source>
</evidence>
<keyword evidence="6" id="KW-0472">Membrane</keyword>
<reference evidence="7" key="1">
    <citation type="submission" date="2013-05" db="EMBL/GenBank/DDBJ databases">
        <authorList>
            <person name="Yim A.K.Y."/>
            <person name="Chan T.F."/>
            <person name="Ji K.M."/>
            <person name="Liu X.Y."/>
            <person name="Zhou J.W."/>
            <person name="Li R.Q."/>
            <person name="Yang K.Y."/>
            <person name="Li J."/>
            <person name="Li M."/>
            <person name="Law P.T.W."/>
            <person name="Wu Y.L."/>
            <person name="Cai Z.L."/>
            <person name="Qin H."/>
            <person name="Bao Y."/>
            <person name="Leung R.K.K."/>
            <person name="Ng P.K.S."/>
            <person name="Zou J."/>
            <person name="Zhong X.J."/>
            <person name="Ran P.X."/>
            <person name="Zhong N.S."/>
            <person name="Liu Z.G."/>
            <person name="Tsui S.K.W."/>
        </authorList>
    </citation>
    <scope>NUCLEOTIDE SEQUENCE</scope>
    <source>
        <strain evidence="7">Derf</strain>
        <tissue evidence="7">Whole organism</tissue>
    </source>
</reference>
<evidence type="ECO:0000256" key="1">
    <source>
        <dbReference type="ARBA" id="ARBA00022857"/>
    </source>
</evidence>
<evidence type="ECO:0000256" key="3">
    <source>
        <dbReference type="ARBA" id="ARBA00023002"/>
    </source>
</evidence>
<dbReference type="GO" id="GO:0005783">
    <property type="term" value="C:endoplasmic reticulum"/>
    <property type="evidence" value="ECO:0007669"/>
    <property type="project" value="TreeGrafter"/>
</dbReference>
<dbReference type="PRINTS" id="PR00081">
    <property type="entry name" value="GDHRDH"/>
</dbReference>
<proteinExistence type="inferred from homology"/>
<evidence type="ECO:0000256" key="4">
    <source>
        <dbReference type="ARBA" id="ARBA00038261"/>
    </source>
</evidence>
<organism evidence="7 8">
    <name type="scientific">Dermatophagoides farinae</name>
    <name type="common">American house dust mite</name>
    <dbReference type="NCBI Taxonomy" id="6954"/>
    <lineage>
        <taxon>Eukaryota</taxon>
        <taxon>Metazoa</taxon>
        <taxon>Ecdysozoa</taxon>
        <taxon>Arthropoda</taxon>
        <taxon>Chelicerata</taxon>
        <taxon>Arachnida</taxon>
        <taxon>Acari</taxon>
        <taxon>Acariformes</taxon>
        <taxon>Sarcoptiformes</taxon>
        <taxon>Astigmata</taxon>
        <taxon>Psoroptidia</taxon>
        <taxon>Analgoidea</taxon>
        <taxon>Pyroglyphidae</taxon>
        <taxon>Dermatophagoidinae</taxon>
        <taxon>Dermatophagoides</taxon>
    </lineage>
</organism>
<evidence type="ECO:0000313" key="7">
    <source>
        <dbReference type="EMBL" id="KAH9526578.1"/>
    </source>
</evidence>
<keyword evidence="2" id="KW-0443">Lipid metabolism</keyword>
<feature type="transmembrane region" description="Helical" evidence="6">
    <location>
        <begin position="6"/>
        <end position="29"/>
    </location>
</feature>
<gene>
    <name evidence="7" type="ORF">DERF_000653</name>
</gene>
<keyword evidence="1" id="KW-0521">NADP</keyword>
<keyword evidence="2" id="KW-0752">Steroid biosynthesis</keyword>
<keyword evidence="8" id="KW-1185">Reference proteome</keyword>
<dbReference type="InterPro" id="IPR002347">
    <property type="entry name" value="SDR_fam"/>
</dbReference>
<keyword evidence="6" id="KW-1133">Transmembrane helix</keyword>
<comment type="caution">
    <text evidence="7">The sequence shown here is derived from an EMBL/GenBank/DDBJ whole genome shotgun (WGS) entry which is preliminary data.</text>
</comment>
<feature type="region of interest" description="Disordered" evidence="5">
    <location>
        <begin position="495"/>
        <end position="541"/>
    </location>
</feature>
<name>A0A922IDB7_DERFA</name>
<feature type="compositionally biased region" description="Low complexity" evidence="5">
    <location>
        <begin position="514"/>
        <end position="527"/>
    </location>
</feature>
<evidence type="ECO:0000256" key="6">
    <source>
        <dbReference type="SAM" id="Phobius"/>
    </source>
</evidence>
<comment type="similarity">
    <text evidence="4">Belongs to the short-chain dehydrogenases/reductases (SDR) family. 17-beta-HSD 3 subfamily.</text>
</comment>
<feature type="compositionally biased region" description="Polar residues" evidence="5">
    <location>
        <begin position="337"/>
        <end position="346"/>
    </location>
</feature>
<dbReference type="PANTHER" id="PTHR43086">
    <property type="entry name" value="VERY-LONG-CHAIN 3-OXOOACYL-COA REDUCTASE"/>
    <property type="match status" value="1"/>
</dbReference>
<dbReference type="GO" id="GO:0006694">
    <property type="term" value="P:steroid biosynthetic process"/>
    <property type="evidence" value="ECO:0007669"/>
    <property type="project" value="UniProtKB-KW"/>
</dbReference>
<dbReference type="InterPro" id="IPR036291">
    <property type="entry name" value="NAD(P)-bd_dom_sf"/>
</dbReference>
<feature type="region of interest" description="Disordered" evidence="5">
    <location>
        <begin position="309"/>
        <end position="349"/>
    </location>
</feature>
<protein>
    <submittedName>
        <fullName evidence="7">Uncharacterized protein</fullName>
    </submittedName>
</protein>
<dbReference type="EMBL" id="ASGP02000001">
    <property type="protein sequence ID" value="KAH9526578.1"/>
    <property type="molecule type" value="Genomic_DNA"/>
</dbReference>
<dbReference type="GO" id="GO:0016491">
    <property type="term" value="F:oxidoreductase activity"/>
    <property type="evidence" value="ECO:0007669"/>
    <property type="project" value="UniProtKB-KW"/>
</dbReference>
<feature type="compositionally biased region" description="Low complexity" evidence="5">
    <location>
        <begin position="318"/>
        <end position="332"/>
    </location>
</feature>
<dbReference type="GO" id="GO:0030497">
    <property type="term" value="P:fatty acid elongation"/>
    <property type="evidence" value="ECO:0007669"/>
    <property type="project" value="TreeGrafter"/>
</dbReference>
<accession>A0A922IDB7</accession>
<keyword evidence="2" id="KW-0444">Lipid biosynthesis</keyword>
<evidence type="ECO:0000256" key="2">
    <source>
        <dbReference type="ARBA" id="ARBA00022955"/>
    </source>
</evidence>
<dbReference type="Pfam" id="PF00106">
    <property type="entry name" value="adh_short"/>
    <property type="match status" value="1"/>
</dbReference>
<dbReference type="Gene3D" id="3.40.50.720">
    <property type="entry name" value="NAD(P)-binding Rossmann-like Domain"/>
    <property type="match status" value="1"/>
</dbReference>
<dbReference type="AlphaFoldDB" id="A0A922IDB7"/>
<feature type="region of interest" description="Disordered" evidence="5">
    <location>
        <begin position="396"/>
        <end position="419"/>
    </location>
</feature>
<dbReference type="SUPFAM" id="SSF51735">
    <property type="entry name" value="NAD(P)-binding Rossmann-fold domains"/>
    <property type="match status" value="1"/>
</dbReference>
<keyword evidence="6" id="KW-0812">Transmembrane</keyword>
<feature type="region of interest" description="Disordered" evidence="5">
    <location>
        <begin position="457"/>
        <end position="482"/>
    </location>
</feature>